<dbReference type="EC" id="2.7.13.3" evidence="5"/>
<keyword evidence="2" id="KW-0902">Two-component regulatory system</keyword>
<keyword evidence="1 3" id="KW-0597">Phosphoprotein</keyword>
<dbReference type="GO" id="GO:0000160">
    <property type="term" value="P:phosphorelay signal transduction system"/>
    <property type="evidence" value="ECO:0007669"/>
    <property type="project" value="UniProtKB-KW"/>
</dbReference>
<dbReference type="PANTHER" id="PTHR45339">
    <property type="entry name" value="HYBRID SIGNAL TRANSDUCTION HISTIDINE KINASE J"/>
    <property type="match status" value="1"/>
</dbReference>
<proteinExistence type="predicted"/>
<reference evidence="5 6" key="1">
    <citation type="submission" date="2019-03" db="EMBL/GenBank/DDBJ databases">
        <title>Deep-cultivation of Planctomycetes and their phenomic and genomic characterization uncovers novel biology.</title>
        <authorList>
            <person name="Wiegand S."/>
            <person name="Jogler M."/>
            <person name="Boedeker C."/>
            <person name="Pinto D."/>
            <person name="Vollmers J."/>
            <person name="Rivas-Marin E."/>
            <person name="Kohn T."/>
            <person name="Peeters S.H."/>
            <person name="Heuer A."/>
            <person name="Rast P."/>
            <person name="Oberbeckmann S."/>
            <person name="Bunk B."/>
            <person name="Jeske O."/>
            <person name="Meyerdierks A."/>
            <person name="Storesund J.E."/>
            <person name="Kallscheuer N."/>
            <person name="Luecker S."/>
            <person name="Lage O.M."/>
            <person name="Pohl T."/>
            <person name="Merkel B.J."/>
            <person name="Hornburger P."/>
            <person name="Mueller R.-W."/>
            <person name="Bruemmer F."/>
            <person name="Labrenz M."/>
            <person name="Spormann A.M."/>
            <person name="Op den Camp H."/>
            <person name="Overmann J."/>
            <person name="Amann R."/>
            <person name="Jetten M.S.M."/>
            <person name="Mascher T."/>
            <person name="Medema M.H."/>
            <person name="Devos D.P."/>
            <person name="Kaster A.-K."/>
            <person name="Ovreas L."/>
            <person name="Rohde M."/>
            <person name="Galperin M.Y."/>
            <person name="Jogler C."/>
        </authorList>
    </citation>
    <scope>NUCLEOTIDE SEQUENCE [LARGE SCALE GENOMIC DNA]</scope>
    <source>
        <strain evidence="5 6">Enr17</strain>
    </source>
</reference>
<keyword evidence="5" id="KW-0418">Kinase</keyword>
<dbReference type="EMBL" id="CP037452">
    <property type="protein sequence ID" value="QDV50894.1"/>
    <property type="molecule type" value="Genomic_DNA"/>
</dbReference>
<evidence type="ECO:0000259" key="4">
    <source>
        <dbReference type="PROSITE" id="PS50110"/>
    </source>
</evidence>
<keyword evidence="6" id="KW-1185">Reference proteome</keyword>
<dbReference type="AlphaFoldDB" id="A0A518ICX6"/>
<dbReference type="RefSeq" id="WP_145309712.1">
    <property type="nucleotide sequence ID" value="NZ_CP037452.1"/>
</dbReference>
<dbReference type="Pfam" id="PF00072">
    <property type="entry name" value="Response_reg"/>
    <property type="match status" value="1"/>
</dbReference>
<dbReference type="Proteomes" id="UP000318313">
    <property type="component" value="Chromosome"/>
</dbReference>
<dbReference type="InterPro" id="IPR011006">
    <property type="entry name" value="CheY-like_superfamily"/>
</dbReference>
<dbReference type="PROSITE" id="PS50110">
    <property type="entry name" value="RESPONSE_REGULATORY"/>
    <property type="match status" value="1"/>
</dbReference>
<dbReference type="InterPro" id="IPR001789">
    <property type="entry name" value="Sig_transdc_resp-reg_receiver"/>
</dbReference>
<gene>
    <name evidence="5" type="primary">barA_3</name>
    <name evidence="5" type="ORF">Enr17x_29390</name>
</gene>
<feature type="modified residue" description="4-aspartylphosphate" evidence="3">
    <location>
        <position position="69"/>
    </location>
</feature>
<evidence type="ECO:0000256" key="1">
    <source>
        <dbReference type="ARBA" id="ARBA00022553"/>
    </source>
</evidence>
<feature type="domain" description="Response regulatory" evidence="4">
    <location>
        <begin position="15"/>
        <end position="134"/>
    </location>
</feature>
<evidence type="ECO:0000313" key="6">
    <source>
        <dbReference type="Proteomes" id="UP000318313"/>
    </source>
</evidence>
<evidence type="ECO:0000313" key="5">
    <source>
        <dbReference type="EMBL" id="QDV50894.1"/>
    </source>
</evidence>
<organism evidence="5 6">
    <name type="scientific">Gimesia fumaroli</name>
    <dbReference type="NCBI Taxonomy" id="2527976"/>
    <lineage>
        <taxon>Bacteria</taxon>
        <taxon>Pseudomonadati</taxon>
        <taxon>Planctomycetota</taxon>
        <taxon>Planctomycetia</taxon>
        <taxon>Planctomycetales</taxon>
        <taxon>Planctomycetaceae</taxon>
        <taxon>Gimesia</taxon>
    </lineage>
</organism>
<keyword evidence="5" id="KW-0808">Transferase</keyword>
<dbReference type="CDD" id="cd17546">
    <property type="entry name" value="REC_hyHK_CKI1_RcsC-like"/>
    <property type="match status" value="1"/>
</dbReference>
<accession>A0A518ICX6</accession>
<dbReference type="SUPFAM" id="SSF52172">
    <property type="entry name" value="CheY-like"/>
    <property type="match status" value="1"/>
</dbReference>
<protein>
    <submittedName>
        <fullName evidence="5">Signal transduction histidine-protein kinase BarA</fullName>
        <ecNumber evidence="5">2.7.13.3</ecNumber>
    </submittedName>
</protein>
<evidence type="ECO:0000256" key="2">
    <source>
        <dbReference type="ARBA" id="ARBA00023012"/>
    </source>
</evidence>
<evidence type="ECO:0000256" key="3">
    <source>
        <dbReference type="PROSITE-ProRule" id="PRU00169"/>
    </source>
</evidence>
<dbReference type="SMART" id="SM00448">
    <property type="entry name" value="REC"/>
    <property type="match status" value="1"/>
</dbReference>
<dbReference type="PANTHER" id="PTHR45339:SF1">
    <property type="entry name" value="HYBRID SIGNAL TRANSDUCTION HISTIDINE KINASE J"/>
    <property type="match status" value="1"/>
</dbReference>
<sequence>MEDEPKEERPILACRVLLVEDFPDSQRLISYHLKQAGAEVFFADNGQIALELALEARDHGLPFDIILMDIQIPVFDGNEATKILREADLRIPIIAITAHDDLYNRDECMQAGCDEYLTKPVDSEELIDTVAQYMQTHEKLRNRATNV</sequence>
<name>A0A518ICX6_9PLAN</name>
<dbReference type="Gene3D" id="3.40.50.2300">
    <property type="match status" value="1"/>
</dbReference>
<dbReference type="KEGG" id="gfm:Enr17x_29390"/>
<dbReference type="OrthoDB" id="9813953at2"/>
<dbReference type="GO" id="GO:0004673">
    <property type="term" value="F:protein histidine kinase activity"/>
    <property type="evidence" value="ECO:0007669"/>
    <property type="project" value="UniProtKB-EC"/>
</dbReference>